<dbReference type="RefSeq" id="WP_074771570.1">
    <property type="nucleotide sequence ID" value="NZ_FNKP01000003.1"/>
</dbReference>
<dbReference type="OrthoDB" id="1075158at2"/>
<reference evidence="2" key="1">
    <citation type="submission" date="2016-10" db="EMBL/GenBank/DDBJ databases">
        <authorList>
            <person name="Varghese N."/>
        </authorList>
    </citation>
    <scope>NUCLEOTIDE SEQUENCE [LARGE SCALE GENOMIC DNA]</scope>
    <source>
        <strain evidence="2">GAS106B</strain>
    </source>
</reference>
<dbReference type="AlphaFoldDB" id="A0A1H1JHT1"/>
<dbReference type="EMBL" id="FNKP01000003">
    <property type="protein sequence ID" value="SDR49205.1"/>
    <property type="molecule type" value="Genomic_DNA"/>
</dbReference>
<proteinExistence type="predicted"/>
<protein>
    <submittedName>
        <fullName evidence="1">Uncharacterized protein</fullName>
    </submittedName>
</protein>
<evidence type="ECO:0000313" key="1">
    <source>
        <dbReference type="EMBL" id="SDR49205.1"/>
    </source>
</evidence>
<evidence type="ECO:0000313" key="2">
    <source>
        <dbReference type="Proteomes" id="UP000183487"/>
    </source>
</evidence>
<sequence>MKINSAMKLQLKEAKFDQILEPSLKAIADAGFEERDDCHLLRALLALAKDARKATFCDCAAYECFVNSVHVEDYENKMPLMQAIRFVMRILTDWNTSTPQQILIAIISADELSVVVKFHVKRQTEQWLSENIEAYDDPVMSIESTEDIPTVLAASLT</sequence>
<gene>
    <name evidence="1" type="ORF">SAMN05443245_6362</name>
</gene>
<keyword evidence="2" id="KW-1185">Reference proteome</keyword>
<accession>A0A1H1JHT1</accession>
<name>A0A1H1JHT1_9BURK</name>
<organism evidence="1 2">
    <name type="scientific">Paraburkholderia fungorum</name>
    <dbReference type="NCBI Taxonomy" id="134537"/>
    <lineage>
        <taxon>Bacteria</taxon>
        <taxon>Pseudomonadati</taxon>
        <taxon>Pseudomonadota</taxon>
        <taxon>Betaproteobacteria</taxon>
        <taxon>Burkholderiales</taxon>
        <taxon>Burkholderiaceae</taxon>
        <taxon>Paraburkholderia</taxon>
    </lineage>
</organism>
<dbReference type="Proteomes" id="UP000183487">
    <property type="component" value="Unassembled WGS sequence"/>
</dbReference>